<sequence>MFTNETIVKPFLESFNNRVGNAMRTTMKDHLRTILQTKFGQDLEQGRYTLDLSRTPIQAQFDLLLDEITSKRELIRPATAEDEAVAEVVHLVFAQAVGPVLAKVLDWLQSPTAAMLVSGEDDDDDDDEFDARAITVGVQVQP</sequence>
<dbReference type="GeneID" id="92069395"/>
<proteinExistence type="predicted"/>
<protein>
    <submittedName>
        <fullName evidence="1">Uncharacterized protein</fullName>
    </submittedName>
</protein>
<reference evidence="1 2" key="1">
    <citation type="submission" date="2023-01" db="EMBL/GenBank/DDBJ databases">
        <title>Analysis of 21 Apiospora genomes using comparative genomics revels a genus with tremendous synthesis potential of carbohydrate active enzymes and secondary metabolites.</title>
        <authorList>
            <person name="Sorensen T."/>
        </authorList>
    </citation>
    <scope>NUCLEOTIDE SEQUENCE [LARGE SCALE GENOMIC DNA]</scope>
    <source>
        <strain evidence="1 2">CBS 24483</strain>
    </source>
</reference>
<gene>
    <name evidence="1" type="ORF">PG986_000111</name>
</gene>
<dbReference type="EMBL" id="JAQQWE010000001">
    <property type="protein sequence ID" value="KAK7965834.1"/>
    <property type="molecule type" value="Genomic_DNA"/>
</dbReference>
<accession>A0ABR1QTA2</accession>
<comment type="caution">
    <text evidence="1">The sequence shown here is derived from an EMBL/GenBank/DDBJ whole genome shotgun (WGS) entry which is preliminary data.</text>
</comment>
<dbReference type="Proteomes" id="UP001391051">
    <property type="component" value="Unassembled WGS sequence"/>
</dbReference>
<dbReference type="RefSeq" id="XP_066705226.1">
    <property type="nucleotide sequence ID" value="XM_066836333.1"/>
</dbReference>
<evidence type="ECO:0000313" key="2">
    <source>
        <dbReference type="Proteomes" id="UP001391051"/>
    </source>
</evidence>
<keyword evidence="2" id="KW-1185">Reference proteome</keyword>
<name>A0ABR1QTA2_9PEZI</name>
<organism evidence="1 2">
    <name type="scientific">Apiospora aurea</name>
    <dbReference type="NCBI Taxonomy" id="335848"/>
    <lineage>
        <taxon>Eukaryota</taxon>
        <taxon>Fungi</taxon>
        <taxon>Dikarya</taxon>
        <taxon>Ascomycota</taxon>
        <taxon>Pezizomycotina</taxon>
        <taxon>Sordariomycetes</taxon>
        <taxon>Xylariomycetidae</taxon>
        <taxon>Amphisphaeriales</taxon>
        <taxon>Apiosporaceae</taxon>
        <taxon>Apiospora</taxon>
    </lineage>
</organism>
<evidence type="ECO:0000313" key="1">
    <source>
        <dbReference type="EMBL" id="KAK7965834.1"/>
    </source>
</evidence>